<protein>
    <submittedName>
        <fullName evidence="2">Uncharacterized protein</fullName>
    </submittedName>
</protein>
<feature type="non-terminal residue" evidence="2">
    <location>
        <position position="1"/>
    </location>
</feature>
<proteinExistence type="predicted"/>
<organism evidence="2">
    <name type="scientific">uncultured Chthoniobacterales bacterium</name>
    <dbReference type="NCBI Taxonomy" id="1836801"/>
    <lineage>
        <taxon>Bacteria</taxon>
        <taxon>Pseudomonadati</taxon>
        <taxon>Verrucomicrobiota</taxon>
        <taxon>Spartobacteria</taxon>
        <taxon>Chthoniobacterales</taxon>
        <taxon>environmental samples</taxon>
    </lineage>
</organism>
<accession>A0A6J4HQQ0</accession>
<evidence type="ECO:0000256" key="1">
    <source>
        <dbReference type="SAM" id="MobiDB-lite"/>
    </source>
</evidence>
<sequence>AAGPLGHARGEPPIHSRRRRQRDTGADAAKRPTRRLSEAM</sequence>
<gene>
    <name evidence="2" type="ORF">AVDCRST_MAG42-983</name>
</gene>
<feature type="region of interest" description="Disordered" evidence="1">
    <location>
        <begin position="1"/>
        <end position="40"/>
    </location>
</feature>
<name>A0A6J4HQQ0_9BACT</name>
<feature type="non-terminal residue" evidence="2">
    <location>
        <position position="40"/>
    </location>
</feature>
<evidence type="ECO:0000313" key="2">
    <source>
        <dbReference type="EMBL" id="CAA9228439.1"/>
    </source>
</evidence>
<reference evidence="2" key="1">
    <citation type="submission" date="2020-02" db="EMBL/GenBank/DDBJ databases">
        <authorList>
            <person name="Meier V. D."/>
        </authorList>
    </citation>
    <scope>NUCLEOTIDE SEQUENCE</scope>
    <source>
        <strain evidence="2">AVDCRST_MAG42</strain>
    </source>
</reference>
<feature type="compositionally biased region" description="Basic and acidic residues" evidence="1">
    <location>
        <begin position="22"/>
        <end position="40"/>
    </location>
</feature>
<dbReference type="AlphaFoldDB" id="A0A6J4HQQ0"/>
<dbReference type="EMBL" id="CADCTA010000049">
    <property type="protein sequence ID" value="CAA9228439.1"/>
    <property type="molecule type" value="Genomic_DNA"/>
</dbReference>